<dbReference type="AlphaFoldDB" id="A0A8B8FZD0"/>
<evidence type="ECO:0000259" key="24">
    <source>
        <dbReference type="PROSITE" id="PS52014"/>
    </source>
</evidence>
<keyword evidence="14" id="KW-0804">Transcription</keyword>
<evidence type="ECO:0000256" key="10">
    <source>
        <dbReference type="ARBA" id="ARBA00022843"/>
    </source>
</evidence>
<dbReference type="PROSITE" id="PS01360">
    <property type="entry name" value="ZF_MYND_1"/>
    <property type="match status" value="1"/>
</dbReference>
<dbReference type="GO" id="GO:0003677">
    <property type="term" value="F:DNA binding"/>
    <property type="evidence" value="ECO:0007669"/>
    <property type="project" value="InterPro"/>
</dbReference>
<keyword evidence="25" id="KW-1185">Reference proteome</keyword>
<dbReference type="GO" id="GO:0008270">
    <property type="term" value="F:zinc ion binding"/>
    <property type="evidence" value="ECO:0007669"/>
    <property type="project" value="UniProtKB-KW"/>
</dbReference>
<evidence type="ECO:0000259" key="20">
    <source>
        <dbReference type="PROSITE" id="PS50014"/>
    </source>
</evidence>
<evidence type="ECO:0000313" key="25">
    <source>
        <dbReference type="Proteomes" id="UP000694846"/>
    </source>
</evidence>
<dbReference type="SUPFAM" id="SSF63748">
    <property type="entry name" value="Tudor/PWWP/MBT"/>
    <property type="match status" value="1"/>
</dbReference>
<dbReference type="GO" id="GO:0140006">
    <property type="term" value="F:histone H3 reader activity"/>
    <property type="evidence" value="ECO:0007669"/>
    <property type="project" value="UniProtKB-ARBA"/>
</dbReference>
<keyword evidence="3" id="KW-0158">Chromosome</keyword>
<dbReference type="InterPro" id="IPR001487">
    <property type="entry name" value="Bromodomain"/>
</dbReference>
<dbReference type="PROSITE" id="PS01359">
    <property type="entry name" value="ZF_PHD_1"/>
    <property type="match status" value="1"/>
</dbReference>
<dbReference type="SUPFAM" id="SSF47370">
    <property type="entry name" value="Bromodomain"/>
    <property type="match status" value="1"/>
</dbReference>
<evidence type="ECO:0000256" key="12">
    <source>
        <dbReference type="ARBA" id="ARBA00023015"/>
    </source>
</evidence>
<evidence type="ECO:0000256" key="7">
    <source>
        <dbReference type="ARBA" id="ARBA00022723"/>
    </source>
</evidence>
<dbReference type="GeneID" id="112687684"/>
<dbReference type="InterPro" id="IPR013083">
    <property type="entry name" value="Znf_RING/FYVE/PHD"/>
</dbReference>
<evidence type="ECO:0000256" key="3">
    <source>
        <dbReference type="ARBA" id="ARBA00022454"/>
    </source>
</evidence>
<evidence type="ECO:0000256" key="18">
    <source>
        <dbReference type="SAM" id="Coils"/>
    </source>
</evidence>
<evidence type="ECO:0000256" key="9">
    <source>
        <dbReference type="ARBA" id="ARBA00022833"/>
    </source>
</evidence>
<keyword evidence="12" id="KW-0805">Transcription regulation</keyword>
<dbReference type="PANTHER" id="PTHR46379">
    <property type="entry name" value="ZINC FINGER MYND DOMAIN-CONTAINING"/>
    <property type="match status" value="1"/>
</dbReference>
<evidence type="ECO:0000256" key="6">
    <source>
        <dbReference type="ARBA" id="ARBA00022553"/>
    </source>
</evidence>
<feature type="domain" description="PHD-type" evidence="21">
    <location>
        <begin position="103"/>
        <end position="152"/>
    </location>
</feature>
<dbReference type="Gene3D" id="3.30.40.10">
    <property type="entry name" value="Zinc/RING finger domain, C3HC4 (zinc finger)"/>
    <property type="match status" value="1"/>
</dbReference>
<name>A0A8B8FZD0_9HEMI</name>
<keyword evidence="8 17" id="KW-0863">Zinc-finger</keyword>
<dbReference type="InterPro" id="IPR002893">
    <property type="entry name" value="Znf_MYND"/>
</dbReference>
<feature type="compositionally biased region" description="Acidic residues" evidence="19">
    <location>
        <begin position="460"/>
        <end position="476"/>
    </location>
</feature>
<dbReference type="GO" id="GO:0005634">
    <property type="term" value="C:nucleus"/>
    <property type="evidence" value="ECO:0007669"/>
    <property type="project" value="UniProtKB-SubCell"/>
</dbReference>
<dbReference type="SMART" id="SM00297">
    <property type="entry name" value="BROMO"/>
    <property type="match status" value="1"/>
</dbReference>
<dbReference type="InterPro" id="IPR011011">
    <property type="entry name" value="Znf_FYVE_PHD"/>
</dbReference>
<dbReference type="InterPro" id="IPR048589">
    <property type="entry name" value="SAMD1-like_WH"/>
</dbReference>
<keyword evidence="5" id="KW-1017">Isopeptide bond</keyword>
<evidence type="ECO:0000259" key="22">
    <source>
        <dbReference type="PROSITE" id="PS50812"/>
    </source>
</evidence>
<reference evidence="26" key="1">
    <citation type="submission" date="2025-08" db="UniProtKB">
        <authorList>
            <consortium name="RefSeq"/>
        </authorList>
    </citation>
    <scope>IDENTIFICATION</scope>
    <source>
        <tissue evidence="26">Whole body</tissue>
    </source>
</reference>
<dbReference type="GO" id="GO:0034243">
    <property type="term" value="P:regulation of transcription elongation by RNA polymerase II"/>
    <property type="evidence" value="ECO:0007669"/>
    <property type="project" value="InterPro"/>
</dbReference>
<feature type="domain" description="MYND-type" evidence="23">
    <location>
        <begin position="671"/>
        <end position="706"/>
    </location>
</feature>
<evidence type="ECO:0000256" key="17">
    <source>
        <dbReference type="PROSITE-ProRule" id="PRU00134"/>
    </source>
</evidence>
<feature type="coiled-coil region" evidence="18">
    <location>
        <begin position="625"/>
        <end position="664"/>
    </location>
</feature>
<evidence type="ECO:0000256" key="4">
    <source>
        <dbReference type="ARBA" id="ARBA00022491"/>
    </source>
</evidence>
<dbReference type="InterPro" id="IPR019787">
    <property type="entry name" value="Znf_PHD-finger"/>
</dbReference>
<evidence type="ECO:0000256" key="5">
    <source>
        <dbReference type="ARBA" id="ARBA00022499"/>
    </source>
</evidence>
<evidence type="ECO:0000259" key="23">
    <source>
        <dbReference type="PROSITE" id="PS50865"/>
    </source>
</evidence>
<sequence length="710" mass="82250">MNKKLFMAMSRRRISCPLAVQQLWDAVKVIRFQRQVPDIDRITKYMTKVHNMSPEEVGRQLNYCVRDGLLILTKRVGNKGSKAGVETEGYKLPEEKADKDSHDWYCFQCHSAGDVISCTSCYRVYHLSCIEKEDLPENDVKHKFICNICKNCLSTKEVSKKIKKSQLNRLLYHTTGRLREKIPIPWSERKIATTAPSTYVSDRLQFQSQLKGSDLHFNMKSALKDKDPWRVDLLIFKVIDLQMIEDKADNDDYKNVEEFRADILTFVHNIIIFHGVHSSLADYGRLMLRDCNKDLEEIMRCRYCYKYSIQKNSKFWFCKPCKPPHELVYAKQEDFPYWPAKVLKIENDVYEVRFFGGEHQLGLIDKSQIRPISVNIHTLQSQGRTSQWNKACEELRRHQLQLDKVIFGITAQSSSSSSSSSSEDEEESKVENVSVKKCNEKSKDKDDVVSIKAETKSETDNEELELKEEEKECSEEEPVKRKRGRPSSLEKKSSPPKKVVKKHLSIKKTSPDITVEKRPRGRPRKVVEPVIADKTPIKPLKTKVKSPKENNAPEGLKATKNTSSLKIKSPVKESEVDENITSTTERLKDPDVVEDETVSSSCQDLVRSVKVQTKPISKKPPKSYINKIRAEMENEKRKALELLIEQHKEEIALLQENHNIALSEVKKKQWCVNCESEAIYHCCWNTAYCSPKCQLVHWSSEHKRHCRRKR</sequence>
<dbReference type="OrthoDB" id="6272564at2759"/>
<dbReference type="PROSITE" id="PS50014">
    <property type="entry name" value="BROMODOMAIN_2"/>
    <property type="match status" value="1"/>
</dbReference>
<dbReference type="InterPro" id="IPR047268">
    <property type="entry name" value="PWWP_BS69"/>
</dbReference>
<feature type="domain" description="SAMD1-like winged helix (WH)" evidence="24">
    <location>
        <begin position="11"/>
        <end position="87"/>
    </location>
</feature>
<dbReference type="Gene3D" id="1.20.920.10">
    <property type="entry name" value="Bromodomain-like"/>
    <property type="match status" value="1"/>
</dbReference>
<dbReference type="Pfam" id="PF24324">
    <property type="entry name" value="MYND_ZMYND11_ZMYD8"/>
    <property type="match status" value="1"/>
</dbReference>
<evidence type="ECO:0000256" key="1">
    <source>
        <dbReference type="ARBA" id="ARBA00004123"/>
    </source>
</evidence>
<gene>
    <name evidence="26" type="primary">LOC112687684</name>
</gene>
<evidence type="ECO:0000256" key="15">
    <source>
        <dbReference type="ARBA" id="ARBA00023242"/>
    </source>
</evidence>
<keyword evidence="13 16" id="KW-0103">Bromodomain</keyword>
<organism evidence="25 26">
    <name type="scientific">Sipha flava</name>
    <name type="common">yellow sugarcane aphid</name>
    <dbReference type="NCBI Taxonomy" id="143950"/>
    <lineage>
        <taxon>Eukaryota</taxon>
        <taxon>Metazoa</taxon>
        <taxon>Ecdysozoa</taxon>
        <taxon>Arthropoda</taxon>
        <taxon>Hexapoda</taxon>
        <taxon>Insecta</taxon>
        <taxon>Pterygota</taxon>
        <taxon>Neoptera</taxon>
        <taxon>Paraneoptera</taxon>
        <taxon>Hemiptera</taxon>
        <taxon>Sternorrhyncha</taxon>
        <taxon>Aphidomorpha</taxon>
        <taxon>Aphidoidea</taxon>
        <taxon>Aphididae</taxon>
        <taxon>Sipha</taxon>
    </lineage>
</organism>
<dbReference type="Proteomes" id="UP000694846">
    <property type="component" value="Unplaced"/>
</dbReference>
<dbReference type="InterPro" id="IPR000637">
    <property type="entry name" value="HMGI/Y_DNA-bd_CS"/>
</dbReference>
<dbReference type="InterPro" id="IPR001965">
    <property type="entry name" value="Znf_PHD"/>
</dbReference>
<dbReference type="SMART" id="SM00249">
    <property type="entry name" value="PHD"/>
    <property type="match status" value="1"/>
</dbReference>
<dbReference type="Gene3D" id="6.10.140.2220">
    <property type="match status" value="1"/>
</dbReference>
<evidence type="ECO:0000256" key="2">
    <source>
        <dbReference type="ARBA" id="ARBA00004286"/>
    </source>
</evidence>
<dbReference type="PROSITE" id="PS50865">
    <property type="entry name" value="ZF_MYND_2"/>
    <property type="match status" value="1"/>
</dbReference>
<dbReference type="PROSITE" id="PS00354">
    <property type="entry name" value="HMGI_Y"/>
    <property type="match status" value="1"/>
</dbReference>
<dbReference type="InterPro" id="IPR000313">
    <property type="entry name" value="PWWP_dom"/>
</dbReference>
<evidence type="ECO:0000256" key="8">
    <source>
        <dbReference type="ARBA" id="ARBA00022771"/>
    </source>
</evidence>
<keyword evidence="11" id="KW-0156">Chromatin regulator</keyword>
<evidence type="ECO:0000256" key="16">
    <source>
        <dbReference type="PROSITE-ProRule" id="PRU00035"/>
    </source>
</evidence>
<dbReference type="InterPro" id="IPR047269">
    <property type="entry name" value="ZMY11"/>
</dbReference>
<keyword evidence="4" id="KW-0678">Repressor</keyword>
<dbReference type="PANTHER" id="PTHR46379:SF1">
    <property type="entry name" value="ZINC FINGER MYND DOMAIN-CONTAINING PROTEIN 11"/>
    <property type="match status" value="1"/>
</dbReference>
<dbReference type="Pfam" id="PF00439">
    <property type="entry name" value="Bromodomain"/>
    <property type="match status" value="1"/>
</dbReference>
<evidence type="ECO:0000256" key="19">
    <source>
        <dbReference type="SAM" id="MobiDB-lite"/>
    </source>
</evidence>
<dbReference type="CDD" id="cd15537">
    <property type="entry name" value="PHD_BS69"/>
    <property type="match status" value="1"/>
</dbReference>
<evidence type="ECO:0000259" key="21">
    <source>
        <dbReference type="PROSITE" id="PS50016"/>
    </source>
</evidence>
<evidence type="ECO:0000256" key="13">
    <source>
        <dbReference type="ARBA" id="ARBA00023117"/>
    </source>
</evidence>
<dbReference type="Pfam" id="PF00855">
    <property type="entry name" value="PWWP"/>
    <property type="match status" value="1"/>
</dbReference>
<dbReference type="InterPro" id="IPR057053">
    <property type="entry name" value="MYND_ZMYND11_ZMYD8"/>
</dbReference>
<feature type="compositionally biased region" description="Basic residues" evidence="19">
    <location>
        <begin position="494"/>
        <end position="506"/>
    </location>
</feature>
<dbReference type="InterPro" id="IPR019786">
    <property type="entry name" value="Zinc_finger_PHD-type_CS"/>
</dbReference>
<dbReference type="FunFam" id="6.10.140.2220:FF:000002">
    <property type="entry name" value="Protein kinase C-binding protein 1 isoform C"/>
    <property type="match status" value="1"/>
</dbReference>
<proteinExistence type="predicted"/>
<dbReference type="GO" id="GO:0003714">
    <property type="term" value="F:transcription corepressor activity"/>
    <property type="evidence" value="ECO:0007669"/>
    <property type="project" value="InterPro"/>
</dbReference>
<keyword evidence="7" id="KW-0479">Metal-binding</keyword>
<feature type="region of interest" description="Disordered" evidence="19">
    <location>
        <begin position="413"/>
        <end position="582"/>
    </location>
</feature>
<dbReference type="InterPro" id="IPR036427">
    <property type="entry name" value="Bromodomain-like_sf"/>
</dbReference>
<dbReference type="PROSITE" id="PS50016">
    <property type="entry name" value="ZF_PHD_2"/>
    <property type="match status" value="1"/>
</dbReference>
<evidence type="ECO:0000256" key="14">
    <source>
        <dbReference type="ARBA" id="ARBA00023163"/>
    </source>
</evidence>
<evidence type="ECO:0000313" key="26">
    <source>
        <dbReference type="RefSeq" id="XP_025416329.1"/>
    </source>
</evidence>
<protein>
    <submittedName>
        <fullName evidence="26">Zinc finger MYND domain-containing protein 11-like isoform X2</fullName>
    </submittedName>
</protein>
<keyword evidence="10" id="KW-0832">Ubl conjugation</keyword>
<comment type="subcellular location">
    <subcellularLocation>
        <location evidence="2">Chromosome</location>
    </subcellularLocation>
    <subcellularLocation>
        <location evidence="1">Nucleus</location>
    </subcellularLocation>
</comment>
<accession>A0A8B8FZD0</accession>
<dbReference type="PROSITE" id="PS52014">
    <property type="entry name" value="SAMD1_WH"/>
    <property type="match status" value="1"/>
</dbReference>
<dbReference type="PROSITE" id="PS50812">
    <property type="entry name" value="PWWP"/>
    <property type="match status" value="1"/>
</dbReference>
<dbReference type="SUPFAM" id="SSF144232">
    <property type="entry name" value="HIT/MYND zinc finger-like"/>
    <property type="match status" value="1"/>
</dbReference>
<dbReference type="GO" id="GO:0009966">
    <property type="term" value="P:regulation of signal transduction"/>
    <property type="evidence" value="ECO:0007669"/>
    <property type="project" value="TreeGrafter"/>
</dbReference>
<dbReference type="Gene3D" id="2.30.30.140">
    <property type="match status" value="1"/>
</dbReference>
<feature type="compositionally biased region" description="Basic and acidic residues" evidence="19">
    <location>
        <begin position="437"/>
        <end position="459"/>
    </location>
</feature>
<dbReference type="CDD" id="cd20159">
    <property type="entry name" value="PWWP_BS69"/>
    <property type="match status" value="1"/>
</dbReference>
<dbReference type="SUPFAM" id="SSF57903">
    <property type="entry name" value="FYVE/PHD zinc finger"/>
    <property type="match status" value="1"/>
</dbReference>
<keyword evidence="6" id="KW-0597">Phosphoprotein</keyword>
<feature type="domain" description="Bromo" evidence="20">
    <location>
        <begin position="234"/>
        <end position="281"/>
    </location>
</feature>
<dbReference type="Pfam" id="PF21524">
    <property type="entry name" value="SAMD1_WH"/>
    <property type="match status" value="1"/>
</dbReference>
<keyword evidence="18" id="KW-0175">Coiled coil</keyword>
<evidence type="ECO:0000256" key="11">
    <source>
        <dbReference type="ARBA" id="ARBA00022853"/>
    </source>
</evidence>
<dbReference type="GO" id="GO:0005694">
    <property type="term" value="C:chromosome"/>
    <property type="evidence" value="ECO:0007669"/>
    <property type="project" value="UniProtKB-SubCell"/>
</dbReference>
<dbReference type="RefSeq" id="XP_025416329.1">
    <property type="nucleotide sequence ID" value="XM_025560544.1"/>
</dbReference>
<keyword evidence="15" id="KW-0539">Nucleus</keyword>
<keyword evidence="9" id="KW-0862">Zinc</keyword>
<feature type="domain" description="PWWP" evidence="22">
    <location>
        <begin position="324"/>
        <end position="375"/>
    </location>
</feature>